<keyword evidence="1" id="KW-0472">Membrane</keyword>
<evidence type="ECO:0000313" key="2">
    <source>
        <dbReference type="EMBL" id="RCA12169.1"/>
    </source>
</evidence>
<keyword evidence="1" id="KW-0812">Transmembrane</keyword>
<organism evidence="2 3">
    <name type="scientific">Enterococcus durans</name>
    <dbReference type="NCBI Taxonomy" id="53345"/>
    <lineage>
        <taxon>Bacteria</taxon>
        <taxon>Bacillati</taxon>
        <taxon>Bacillota</taxon>
        <taxon>Bacilli</taxon>
        <taxon>Lactobacillales</taxon>
        <taxon>Enterococcaceae</taxon>
        <taxon>Enterococcus</taxon>
    </lineage>
</organism>
<reference evidence="2 3" key="1">
    <citation type="submission" date="2015-06" db="EMBL/GenBank/DDBJ databases">
        <title>The Genome Sequence of Enterococcus durans 4EA1.</title>
        <authorList>
            <consortium name="The Broad Institute Genomics Platform"/>
            <consortium name="The Broad Institute Genome Sequencing Center for Infectious Disease"/>
            <person name="Earl A.M."/>
            <person name="Van Tyne D."/>
            <person name="Lebreton F."/>
            <person name="Saavedra J.T."/>
            <person name="Gilmore M.S."/>
            <person name="Manson Mcguire A."/>
            <person name="Clock S."/>
            <person name="Crupain M."/>
            <person name="Rangan U."/>
            <person name="Young S."/>
            <person name="Abouelleil A."/>
            <person name="Cao P."/>
            <person name="Chapman S.B."/>
            <person name="Griggs A."/>
            <person name="Priest M."/>
            <person name="Shea T."/>
            <person name="Wortman J."/>
            <person name="Nusbaum C."/>
            <person name="Birren B."/>
        </authorList>
    </citation>
    <scope>NUCLEOTIDE SEQUENCE [LARGE SCALE GENOMIC DNA]</scope>
    <source>
        <strain evidence="2 3">4EA1</strain>
    </source>
</reference>
<proteinExistence type="predicted"/>
<accession>A0A367CHT7</accession>
<name>A0A367CHT7_9ENTE</name>
<feature type="transmembrane region" description="Helical" evidence="1">
    <location>
        <begin position="73"/>
        <end position="96"/>
    </location>
</feature>
<gene>
    <name evidence="2" type="ORF">EA71_00373</name>
</gene>
<dbReference type="AlphaFoldDB" id="A0A367CHT7"/>
<evidence type="ECO:0000256" key="1">
    <source>
        <dbReference type="SAM" id="Phobius"/>
    </source>
</evidence>
<dbReference type="EMBL" id="LEPB01000001">
    <property type="protein sequence ID" value="RCA12169.1"/>
    <property type="molecule type" value="Genomic_DNA"/>
</dbReference>
<protein>
    <submittedName>
        <fullName evidence="2">Uncharacterized protein</fullName>
    </submittedName>
</protein>
<dbReference type="RefSeq" id="WP_113845202.1">
    <property type="nucleotide sequence ID" value="NZ_JBDKBI010000053.1"/>
</dbReference>
<keyword evidence="1" id="KW-1133">Transmembrane helix</keyword>
<dbReference type="Proteomes" id="UP000252797">
    <property type="component" value="Unassembled WGS sequence"/>
</dbReference>
<feature type="transmembrane region" description="Helical" evidence="1">
    <location>
        <begin position="32"/>
        <end position="53"/>
    </location>
</feature>
<evidence type="ECO:0000313" key="3">
    <source>
        <dbReference type="Proteomes" id="UP000252797"/>
    </source>
</evidence>
<sequence>MNKRVKREDVASLLIKDKYFARGNGWLKIKQTVIVIIGWSAVVVPFIWVGLSINASAMGEGFRFHYFPEESRTAYFLFFLLAIVFMVFIVVFLSMTRWNNRRYKKMLRSEKMYDEQKLEKRKEILEKEYTQRFGSKEEREAVCYYVVSEEQNLEKDLISNLYEKEGVGLK</sequence>
<comment type="caution">
    <text evidence="2">The sequence shown here is derived from an EMBL/GenBank/DDBJ whole genome shotgun (WGS) entry which is preliminary data.</text>
</comment>